<accession>A0A0J1GRR6</accession>
<feature type="active site" evidence="5">
    <location>
        <position position="38"/>
    </location>
</feature>
<comment type="similarity">
    <text evidence="1 7">Belongs to the acylphosphatase family.</text>
</comment>
<evidence type="ECO:0000256" key="1">
    <source>
        <dbReference type="ARBA" id="ARBA00005614"/>
    </source>
</evidence>
<dbReference type="Gene3D" id="3.30.70.100">
    <property type="match status" value="1"/>
</dbReference>
<dbReference type="NCBIfam" id="NF011000">
    <property type="entry name" value="PRK14426.1"/>
    <property type="match status" value="1"/>
</dbReference>
<gene>
    <name evidence="9" type="ORF">ABT58_03530</name>
</gene>
<proteinExistence type="inferred from homology"/>
<dbReference type="InterPro" id="IPR036046">
    <property type="entry name" value="Acylphosphatase-like_dom_sf"/>
</dbReference>
<organism evidence="9 10">
    <name type="scientific">Photobacterium aphoticum</name>
    <dbReference type="NCBI Taxonomy" id="754436"/>
    <lineage>
        <taxon>Bacteria</taxon>
        <taxon>Pseudomonadati</taxon>
        <taxon>Pseudomonadota</taxon>
        <taxon>Gammaproteobacteria</taxon>
        <taxon>Vibrionales</taxon>
        <taxon>Vibrionaceae</taxon>
        <taxon>Photobacterium</taxon>
    </lineage>
</organism>
<dbReference type="PROSITE" id="PS00151">
    <property type="entry name" value="ACYLPHOSPHATASE_2"/>
    <property type="match status" value="1"/>
</dbReference>
<dbReference type="Pfam" id="PF00708">
    <property type="entry name" value="Acylphosphatase"/>
    <property type="match status" value="1"/>
</dbReference>
<evidence type="ECO:0000256" key="5">
    <source>
        <dbReference type="PROSITE-ProRule" id="PRU00520"/>
    </source>
</evidence>
<evidence type="ECO:0000256" key="7">
    <source>
        <dbReference type="RuleBase" id="RU004168"/>
    </source>
</evidence>
<dbReference type="InterPro" id="IPR017968">
    <property type="entry name" value="Acylphosphatase_CS"/>
</dbReference>
<dbReference type="OrthoDB" id="5295388at2"/>
<dbReference type="EMBL" id="LDOV01000008">
    <property type="protein sequence ID" value="KLV02361.1"/>
    <property type="molecule type" value="Genomic_DNA"/>
</dbReference>
<evidence type="ECO:0000313" key="10">
    <source>
        <dbReference type="Proteomes" id="UP000036426"/>
    </source>
</evidence>
<dbReference type="PATRIC" id="fig|754436.4.peg.747"/>
<evidence type="ECO:0000256" key="3">
    <source>
        <dbReference type="ARBA" id="ARBA00015991"/>
    </source>
</evidence>
<dbReference type="PROSITE" id="PS00150">
    <property type="entry name" value="ACYLPHOSPHATASE_1"/>
    <property type="match status" value="1"/>
</dbReference>
<reference evidence="9 10" key="1">
    <citation type="submission" date="2015-05" db="EMBL/GenBank/DDBJ databases">
        <title>Photobacterium galathea sp. nov.</title>
        <authorList>
            <person name="Machado H."/>
            <person name="Gram L."/>
        </authorList>
    </citation>
    <scope>NUCLEOTIDE SEQUENCE [LARGE SCALE GENOMIC DNA]</scope>
    <source>
        <strain evidence="9 10">DSM 25995</strain>
    </source>
</reference>
<protein>
    <recommendedName>
        <fullName evidence="3 5">Acylphosphatase</fullName>
        <ecNumber evidence="2 5">3.6.1.7</ecNumber>
    </recommendedName>
</protein>
<dbReference type="InterPro" id="IPR001792">
    <property type="entry name" value="Acylphosphatase-like_dom"/>
</dbReference>
<dbReference type="EC" id="3.6.1.7" evidence="2 5"/>
<evidence type="ECO:0000313" key="9">
    <source>
        <dbReference type="EMBL" id="KLV02361.1"/>
    </source>
</evidence>
<evidence type="ECO:0000256" key="4">
    <source>
        <dbReference type="ARBA" id="ARBA00047645"/>
    </source>
</evidence>
<evidence type="ECO:0000256" key="6">
    <source>
        <dbReference type="RuleBase" id="RU000553"/>
    </source>
</evidence>
<dbReference type="AlphaFoldDB" id="A0A0J1GRR6"/>
<sequence length="90" mass="10118">MSHICVKAIVHGHVQGVGFRFHTAHEGLKCGLTGYAKNLPDGTVEVLACGHEERVEQLLRWLQQGPQTSTVRDVQVDEVEWRHVDGFEIM</sequence>
<comment type="catalytic activity">
    <reaction evidence="4 5 6">
        <text>an acyl phosphate + H2O = a carboxylate + phosphate + H(+)</text>
        <dbReference type="Rhea" id="RHEA:14965"/>
        <dbReference type="ChEBI" id="CHEBI:15377"/>
        <dbReference type="ChEBI" id="CHEBI:15378"/>
        <dbReference type="ChEBI" id="CHEBI:29067"/>
        <dbReference type="ChEBI" id="CHEBI:43474"/>
        <dbReference type="ChEBI" id="CHEBI:59918"/>
        <dbReference type="EC" id="3.6.1.7"/>
    </reaction>
</comment>
<comment type="caution">
    <text evidence="9">The sequence shown here is derived from an EMBL/GenBank/DDBJ whole genome shotgun (WGS) entry which is preliminary data.</text>
</comment>
<dbReference type="PANTHER" id="PTHR47268:SF4">
    <property type="entry name" value="ACYLPHOSPHATASE"/>
    <property type="match status" value="1"/>
</dbReference>
<dbReference type="SUPFAM" id="SSF54975">
    <property type="entry name" value="Acylphosphatase/BLUF domain-like"/>
    <property type="match status" value="1"/>
</dbReference>
<name>A0A0J1GRR6_9GAMM</name>
<dbReference type="PROSITE" id="PS51160">
    <property type="entry name" value="ACYLPHOSPHATASE_3"/>
    <property type="match status" value="1"/>
</dbReference>
<dbReference type="PANTHER" id="PTHR47268">
    <property type="entry name" value="ACYLPHOSPHATASE"/>
    <property type="match status" value="1"/>
</dbReference>
<dbReference type="Proteomes" id="UP000036426">
    <property type="component" value="Unassembled WGS sequence"/>
</dbReference>
<keyword evidence="10" id="KW-1185">Reference proteome</keyword>
<evidence type="ECO:0000259" key="8">
    <source>
        <dbReference type="PROSITE" id="PS51160"/>
    </source>
</evidence>
<feature type="domain" description="Acylphosphatase-like" evidence="8">
    <location>
        <begin position="5"/>
        <end position="90"/>
    </location>
</feature>
<dbReference type="GO" id="GO:0003998">
    <property type="term" value="F:acylphosphatase activity"/>
    <property type="evidence" value="ECO:0007669"/>
    <property type="project" value="UniProtKB-EC"/>
</dbReference>
<evidence type="ECO:0000256" key="2">
    <source>
        <dbReference type="ARBA" id="ARBA00012150"/>
    </source>
</evidence>
<dbReference type="InterPro" id="IPR020456">
    <property type="entry name" value="Acylphosphatase"/>
</dbReference>
<dbReference type="RefSeq" id="WP_047872993.1">
    <property type="nucleotide sequence ID" value="NZ_BMYC01000002.1"/>
</dbReference>
<feature type="active site" evidence="5">
    <location>
        <position position="20"/>
    </location>
</feature>
<keyword evidence="5 6" id="KW-0378">Hydrolase</keyword>